<sequence>MSIAALASFVCLSRQRRSVWANQRAGHSHYLLSARLQLGRRAVEDLVTSPTVASLREEIEEGRMERCTKLRGGGGRRATVDGGEDVQGSYLQLVSSAPTNVALVHFVQRMHPNTEWGGLGDHERVHRQLSVSSDSKLLDEDIREEARVILRPKKPPRPKSEVFLNKEHQRRTKRYSAFGAYRGRDR</sequence>
<reference evidence="1" key="1">
    <citation type="submission" date="2020-11" db="EMBL/GenBank/DDBJ databases">
        <authorList>
            <person name="Tran Van P."/>
        </authorList>
    </citation>
    <scope>NUCLEOTIDE SEQUENCE</scope>
</reference>
<proteinExistence type="predicted"/>
<dbReference type="AlphaFoldDB" id="A0A7R9NX80"/>
<protein>
    <submittedName>
        <fullName evidence="1">Uncharacterized protein</fullName>
    </submittedName>
</protein>
<accession>A0A7R9NX80</accession>
<gene>
    <name evidence="1" type="ORF">TTEB3V08_LOCUS7376</name>
</gene>
<evidence type="ECO:0000313" key="1">
    <source>
        <dbReference type="EMBL" id="CAD7459421.1"/>
    </source>
</evidence>
<name>A0A7R9NX80_9NEOP</name>
<dbReference type="EMBL" id="OE002863">
    <property type="protein sequence ID" value="CAD7459421.1"/>
    <property type="molecule type" value="Genomic_DNA"/>
</dbReference>
<organism evidence="1">
    <name type="scientific">Timema tahoe</name>
    <dbReference type="NCBI Taxonomy" id="61484"/>
    <lineage>
        <taxon>Eukaryota</taxon>
        <taxon>Metazoa</taxon>
        <taxon>Ecdysozoa</taxon>
        <taxon>Arthropoda</taxon>
        <taxon>Hexapoda</taxon>
        <taxon>Insecta</taxon>
        <taxon>Pterygota</taxon>
        <taxon>Neoptera</taxon>
        <taxon>Polyneoptera</taxon>
        <taxon>Phasmatodea</taxon>
        <taxon>Timematodea</taxon>
        <taxon>Timematoidea</taxon>
        <taxon>Timematidae</taxon>
        <taxon>Timema</taxon>
    </lineage>
</organism>